<dbReference type="Proteomes" id="UP000219565">
    <property type="component" value="Unassembled WGS sequence"/>
</dbReference>
<dbReference type="InterPro" id="IPR057666">
    <property type="entry name" value="DrpA_SLOG"/>
</dbReference>
<accession>A0A285KNG8</accession>
<organism evidence="4 5">
    <name type="scientific">Nocardia amikacinitolerans</name>
    <dbReference type="NCBI Taxonomy" id="756689"/>
    <lineage>
        <taxon>Bacteria</taxon>
        <taxon>Bacillati</taxon>
        <taxon>Actinomycetota</taxon>
        <taxon>Actinomycetes</taxon>
        <taxon>Mycobacteriales</taxon>
        <taxon>Nocardiaceae</taxon>
        <taxon>Nocardia</taxon>
    </lineage>
</organism>
<keyword evidence="5" id="KW-1185">Reference proteome</keyword>
<dbReference type="Gene3D" id="3.40.50.450">
    <property type="match status" value="1"/>
</dbReference>
<dbReference type="OrthoDB" id="9785707at2"/>
<protein>
    <submittedName>
        <fullName evidence="4">DNA recombination-mediator protein A</fullName>
    </submittedName>
</protein>
<feature type="region of interest" description="Disordered" evidence="2">
    <location>
        <begin position="222"/>
        <end position="244"/>
    </location>
</feature>
<dbReference type="AlphaFoldDB" id="A0A285KNG8"/>
<evidence type="ECO:0000313" key="5">
    <source>
        <dbReference type="Proteomes" id="UP000219565"/>
    </source>
</evidence>
<evidence type="ECO:0000256" key="1">
    <source>
        <dbReference type="ARBA" id="ARBA00006525"/>
    </source>
</evidence>
<evidence type="ECO:0000259" key="3">
    <source>
        <dbReference type="Pfam" id="PF02481"/>
    </source>
</evidence>
<dbReference type="EMBL" id="OBEG01000001">
    <property type="protein sequence ID" value="SNY74199.1"/>
    <property type="molecule type" value="Genomic_DNA"/>
</dbReference>
<dbReference type="InterPro" id="IPR003488">
    <property type="entry name" value="DprA"/>
</dbReference>
<feature type="compositionally biased region" description="Basic and acidic residues" evidence="2">
    <location>
        <begin position="235"/>
        <end position="244"/>
    </location>
</feature>
<name>A0A285KNG8_9NOCA</name>
<gene>
    <name evidence="4" type="ORF">SAMN04244553_0198</name>
</gene>
<feature type="domain" description="Smf/DprA SLOG" evidence="3">
    <location>
        <begin position="30"/>
        <end position="218"/>
    </location>
</feature>
<sequence>MVRPRGARGAINGPQPDERDRGDRAVLVGPVALWVSGRGRLPEIADDAVAVIGTARPSGYGSEVTAAIVTDATDRGMAIAATGGPGIDACALSTAHQTGARTVTVLSCGTDMAYRHHNHSLRHPHPAAGVLVSEYPPGTPTRPRRVAAAHRLLAALTRATVLVEADPQCWSEVAVLWAQRLGRNTYAVPRPITSPTSRNGNYLIADHDLTAIASPRDIHLLAGPLPSEPFPQDSDADRSNGEPR</sequence>
<reference evidence="4 5" key="1">
    <citation type="submission" date="2017-09" db="EMBL/GenBank/DDBJ databases">
        <authorList>
            <person name="Ehlers B."/>
            <person name="Leendertz F.H."/>
        </authorList>
    </citation>
    <scope>NUCLEOTIDE SEQUENCE [LARGE SCALE GENOMIC DNA]</scope>
    <source>
        <strain evidence="4 5">DSM 45537</strain>
    </source>
</reference>
<dbReference type="PANTHER" id="PTHR43022">
    <property type="entry name" value="PROTEIN SMF"/>
    <property type="match status" value="1"/>
</dbReference>
<evidence type="ECO:0000313" key="4">
    <source>
        <dbReference type="EMBL" id="SNY74199.1"/>
    </source>
</evidence>
<comment type="similarity">
    <text evidence="1">Belongs to the DprA/Smf family.</text>
</comment>
<feature type="region of interest" description="Disordered" evidence="2">
    <location>
        <begin position="1"/>
        <end position="23"/>
    </location>
</feature>
<dbReference type="PANTHER" id="PTHR43022:SF1">
    <property type="entry name" value="PROTEIN SMF"/>
    <property type="match status" value="1"/>
</dbReference>
<dbReference type="GO" id="GO:0009294">
    <property type="term" value="P:DNA-mediated transformation"/>
    <property type="evidence" value="ECO:0007669"/>
    <property type="project" value="InterPro"/>
</dbReference>
<dbReference type="RefSeq" id="WP_143861286.1">
    <property type="nucleotide sequence ID" value="NZ_OBEG01000001.1"/>
</dbReference>
<evidence type="ECO:0000256" key="2">
    <source>
        <dbReference type="SAM" id="MobiDB-lite"/>
    </source>
</evidence>
<proteinExistence type="inferred from homology"/>
<dbReference type="Pfam" id="PF02481">
    <property type="entry name" value="DNA_processg_A"/>
    <property type="match status" value="1"/>
</dbReference>
<dbReference type="SUPFAM" id="SSF102405">
    <property type="entry name" value="MCP/YpsA-like"/>
    <property type="match status" value="1"/>
</dbReference>